<evidence type="ECO:0000313" key="2">
    <source>
        <dbReference type="Proteomes" id="UP000438429"/>
    </source>
</evidence>
<name>A0A6A4TS69_SCOMX</name>
<accession>A0A6A4TS69</accession>
<proteinExistence type="predicted"/>
<protein>
    <submittedName>
        <fullName evidence="1">Uncharacterized protein</fullName>
    </submittedName>
</protein>
<organism evidence="1 2">
    <name type="scientific">Scophthalmus maximus</name>
    <name type="common">Turbot</name>
    <name type="synonym">Psetta maxima</name>
    <dbReference type="NCBI Taxonomy" id="52904"/>
    <lineage>
        <taxon>Eukaryota</taxon>
        <taxon>Metazoa</taxon>
        <taxon>Chordata</taxon>
        <taxon>Craniata</taxon>
        <taxon>Vertebrata</taxon>
        <taxon>Euteleostomi</taxon>
        <taxon>Actinopterygii</taxon>
        <taxon>Neopterygii</taxon>
        <taxon>Teleostei</taxon>
        <taxon>Neoteleostei</taxon>
        <taxon>Acanthomorphata</taxon>
        <taxon>Carangaria</taxon>
        <taxon>Pleuronectiformes</taxon>
        <taxon>Pleuronectoidei</taxon>
        <taxon>Scophthalmidae</taxon>
        <taxon>Scophthalmus</taxon>
    </lineage>
</organism>
<comment type="caution">
    <text evidence="1">The sequence shown here is derived from an EMBL/GenBank/DDBJ whole genome shotgun (WGS) entry which is preliminary data.</text>
</comment>
<sequence>MWRALRDTFPRNVHPDNILIESLGQDENQRAYVSRVHQVLVVSGGVKTNNIFLQRKTTIQESLPKVEISNTDYSAADGEELKRFLSQQSISSSPIILPLNVIK</sequence>
<reference evidence="1 2" key="1">
    <citation type="submission" date="2019-06" db="EMBL/GenBank/DDBJ databases">
        <title>Draft genomes of female and male turbot (Scophthalmus maximus).</title>
        <authorList>
            <person name="Xu H."/>
            <person name="Xu X.-W."/>
            <person name="Shao C."/>
            <person name="Chen S."/>
        </authorList>
    </citation>
    <scope>NUCLEOTIDE SEQUENCE [LARGE SCALE GENOMIC DNA]</scope>
    <source>
        <strain evidence="1">Ysfricsl-2016a</strain>
        <tissue evidence="1">Blood</tissue>
    </source>
</reference>
<gene>
    <name evidence="1" type="ORF">F2P81_001342</name>
</gene>
<dbReference type="EMBL" id="VEVO01000001">
    <property type="protein sequence ID" value="KAF0047709.1"/>
    <property type="molecule type" value="Genomic_DNA"/>
</dbReference>
<evidence type="ECO:0000313" key="1">
    <source>
        <dbReference type="EMBL" id="KAF0047709.1"/>
    </source>
</evidence>
<dbReference type="Proteomes" id="UP000438429">
    <property type="component" value="Unassembled WGS sequence"/>
</dbReference>
<dbReference type="AlphaFoldDB" id="A0A6A4TS69"/>